<dbReference type="Gene3D" id="1.10.150.240">
    <property type="entry name" value="Putative phosphatase, domain 2"/>
    <property type="match status" value="1"/>
</dbReference>
<dbReference type="PANTHER" id="PTHR30589">
    <property type="entry name" value="PROLIPOPROTEIN DIACYLGLYCERYL TRANSFERASE"/>
    <property type="match status" value="1"/>
</dbReference>
<feature type="transmembrane region" description="Helical" evidence="7">
    <location>
        <begin position="20"/>
        <end position="37"/>
    </location>
</feature>
<comment type="subcellular location">
    <subcellularLocation>
        <location evidence="7">Cell membrane</location>
        <topology evidence="7">Multi-pass membrane protein</topology>
    </subcellularLocation>
</comment>
<dbReference type="EC" id="2.5.1.145" evidence="7"/>
<feature type="transmembrane region" description="Helical" evidence="7">
    <location>
        <begin position="175"/>
        <end position="194"/>
    </location>
</feature>
<dbReference type="KEGG" id="aarg:Aargi30884_27100"/>
<keyword evidence="2 7" id="KW-1003">Cell membrane</keyword>
<dbReference type="RefSeq" id="WP_163052454.1">
    <property type="nucleotide sequence ID" value="NZ_AP019695.1"/>
</dbReference>
<dbReference type="InterPro" id="IPR023198">
    <property type="entry name" value="PGP-like_dom2"/>
</dbReference>
<comment type="catalytic activity">
    <reaction evidence="7">
        <text>L-cysteinyl-[prolipoprotein] + a 1,2-diacyl-sn-glycero-3-phospho-(1'-sn-glycerol) = an S-1,2-diacyl-sn-glyceryl-L-cysteinyl-[prolipoprotein] + sn-glycerol 1-phosphate + H(+)</text>
        <dbReference type="Rhea" id="RHEA:56712"/>
        <dbReference type="Rhea" id="RHEA-COMP:14679"/>
        <dbReference type="Rhea" id="RHEA-COMP:14680"/>
        <dbReference type="ChEBI" id="CHEBI:15378"/>
        <dbReference type="ChEBI" id="CHEBI:29950"/>
        <dbReference type="ChEBI" id="CHEBI:57685"/>
        <dbReference type="ChEBI" id="CHEBI:64716"/>
        <dbReference type="ChEBI" id="CHEBI:140658"/>
        <dbReference type="EC" id="2.5.1.145"/>
    </reaction>
</comment>
<dbReference type="Proteomes" id="UP000464754">
    <property type="component" value="Chromosome"/>
</dbReference>
<reference evidence="9" key="1">
    <citation type="submission" date="2019-05" db="EMBL/GenBank/DDBJ databases">
        <title>Complete genome sequencing of Absiella argi strain JCM 30884.</title>
        <authorList>
            <person name="Sakamoto M."/>
            <person name="Murakami T."/>
            <person name="Mori H."/>
        </authorList>
    </citation>
    <scope>NUCLEOTIDE SEQUENCE [LARGE SCALE GENOMIC DNA]</scope>
    <source>
        <strain evidence="9">JCM 30884</strain>
    </source>
</reference>
<dbReference type="PROSITE" id="PS01311">
    <property type="entry name" value="LGT"/>
    <property type="match status" value="1"/>
</dbReference>
<dbReference type="HAMAP" id="MF_01147">
    <property type="entry name" value="Lgt"/>
    <property type="match status" value="1"/>
</dbReference>
<dbReference type="NCBIfam" id="TIGR00544">
    <property type="entry name" value="lgt"/>
    <property type="match status" value="1"/>
</dbReference>
<accession>A0A6N4TM64</accession>
<sequence length="489" mass="56943">MQFFPDMSTFIKIGNFQITWYAIIILTGAFLAYYLTLRQVRKWGYKDEIFENFFLLLLPIGILGARIYYVIFEWEQYAADPISILYIWNGGLAIYGGIIAGTIFGIFYFRHYRIDILRMADAIFPNLMLAQAIGRWGNFMNQEAYGGIVSADYYAHWPAFIRDNMYIDGYFRQPTFLYESIGNIIGFILITFVYKKYGRKKRGDLMFAYLSWYGMVRFFVEGLRSDSLMIGNIRVSQMLSLLLVLAGVLGILGVWHRLFKNVWPFKKQKPAVIFDLDGTLVDTKELIYKSFIHTFEKYKPGYHLSEEELKSFLGPSLKNSFLRYFDESQIDEIIAYYREFNHAHHDEYIREVPNVEQTLKYLKENGYPLAVMSNKLSDIVRMGLQCFKLEDYFEVILGGEEISESKPSPQGILEACEKLHVPHDNVIYVGDSPTDIQACKNMAAFSVAFVLEESRKEEMEKEKPCALIQDMKELITLVKEDKEWSDTTI</sequence>
<feature type="transmembrane region" description="Helical" evidence="7">
    <location>
        <begin position="206"/>
        <end position="223"/>
    </location>
</feature>
<gene>
    <name evidence="7" type="primary">lgt</name>
    <name evidence="8" type="ORF">Aargi30884_27100</name>
</gene>
<keyword evidence="6 7" id="KW-0472">Membrane</keyword>
<evidence type="ECO:0000256" key="1">
    <source>
        <dbReference type="ARBA" id="ARBA00007150"/>
    </source>
</evidence>
<evidence type="ECO:0000256" key="2">
    <source>
        <dbReference type="ARBA" id="ARBA00022475"/>
    </source>
</evidence>
<evidence type="ECO:0000313" key="8">
    <source>
        <dbReference type="EMBL" id="BBK23807.1"/>
    </source>
</evidence>
<protein>
    <recommendedName>
        <fullName evidence="7">Phosphatidylglycerol--prolipoprotein diacylglyceryl transferase</fullName>
        <ecNumber evidence="7">2.5.1.145</ecNumber>
    </recommendedName>
</protein>
<dbReference type="GO" id="GO:0005886">
    <property type="term" value="C:plasma membrane"/>
    <property type="evidence" value="ECO:0007669"/>
    <property type="project" value="UniProtKB-SubCell"/>
</dbReference>
<dbReference type="PANTHER" id="PTHR30589:SF0">
    <property type="entry name" value="PHOSPHATIDYLGLYCEROL--PROLIPOPROTEIN DIACYLGLYCERYL TRANSFERASE"/>
    <property type="match status" value="1"/>
</dbReference>
<dbReference type="SUPFAM" id="SSF56784">
    <property type="entry name" value="HAD-like"/>
    <property type="match status" value="1"/>
</dbReference>
<comment type="pathway">
    <text evidence="7">Protein modification; lipoprotein biosynthesis (diacylglyceryl transfer).</text>
</comment>
<dbReference type="NCBIfam" id="TIGR01549">
    <property type="entry name" value="HAD-SF-IA-v1"/>
    <property type="match status" value="1"/>
</dbReference>
<keyword evidence="5 7" id="KW-1133">Transmembrane helix</keyword>
<evidence type="ECO:0000256" key="5">
    <source>
        <dbReference type="ARBA" id="ARBA00022989"/>
    </source>
</evidence>
<feature type="transmembrane region" description="Helical" evidence="7">
    <location>
        <begin position="235"/>
        <end position="259"/>
    </location>
</feature>
<dbReference type="SFLD" id="SFLDG01129">
    <property type="entry name" value="C1.5:_HAD__Beta-PGM__Phosphata"/>
    <property type="match status" value="1"/>
</dbReference>
<name>A0A6N4TM64_9FIRM</name>
<dbReference type="Pfam" id="PF01790">
    <property type="entry name" value="LGT"/>
    <property type="match status" value="1"/>
</dbReference>
<dbReference type="InterPro" id="IPR006439">
    <property type="entry name" value="HAD-SF_hydro_IA"/>
</dbReference>
<comment type="similarity">
    <text evidence="1 7">Belongs to the Lgt family.</text>
</comment>
<evidence type="ECO:0000256" key="3">
    <source>
        <dbReference type="ARBA" id="ARBA00022679"/>
    </source>
</evidence>
<dbReference type="SFLD" id="SFLDS00003">
    <property type="entry name" value="Haloacid_Dehalogenase"/>
    <property type="match status" value="1"/>
</dbReference>
<dbReference type="InterPro" id="IPR023214">
    <property type="entry name" value="HAD_sf"/>
</dbReference>
<evidence type="ECO:0000256" key="4">
    <source>
        <dbReference type="ARBA" id="ARBA00022692"/>
    </source>
</evidence>
<evidence type="ECO:0000256" key="6">
    <source>
        <dbReference type="ARBA" id="ARBA00023136"/>
    </source>
</evidence>
<dbReference type="Gene3D" id="3.40.50.1000">
    <property type="entry name" value="HAD superfamily/HAD-like"/>
    <property type="match status" value="1"/>
</dbReference>
<feature type="transmembrane region" description="Helical" evidence="7">
    <location>
        <begin position="84"/>
        <end position="109"/>
    </location>
</feature>
<feature type="binding site" evidence="7">
    <location>
        <position position="135"/>
    </location>
    <ligand>
        <name>a 1,2-diacyl-sn-glycero-3-phospho-(1'-sn-glycerol)</name>
        <dbReference type="ChEBI" id="CHEBI:64716"/>
    </ligand>
</feature>
<organism evidence="8 9">
    <name type="scientific">Amedibacterium intestinale</name>
    <dbReference type="NCBI Taxonomy" id="2583452"/>
    <lineage>
        <taxon>Bacteria</taxon>
        <taxon>Bacillati</taxon>
        <taxon>Bacillota</taxon>
        <taxon>Erysipelotrichia</taxon>
        <taxon>Erysipelotrichales</taxon>
        <taxon>Erysipelotrichaceae</taxon>
        <taxon>Amedibacterium</taxon>
    </lineage>
</organism>
<dbReference type="InterPro" id="IPR041492">
    <property type="entry name" value="HAD_2"/>
</dbReference>
<proteinExistence type="inferred from homology"/>
<dbReference type="SFLD" id="SFLDG01135">
    <property type="entry name" value="C1.5.6:_HAD__Beta-PGM__Phospha"/>
    <property type="match status" value="1"/>
</dbReference>
<dbReference type="UniPathway" id="UPA00664"/>
<dbReference type="AlphaFoldDB" id="A0A6N4TM64"/>
<dbReference type="EMBL" id="AP019695">
    <property type="protein sequence ID" value="BBK23807.1"/>
    <property type="molecule type" value="Genomic_DNA"/>
</dbReference>
<feature type="transmembrane region" description="Helical" evidence="7">
    <location>
        <begin position="49"/>
        <end position="72"/>
    </location>
</feature>
<keyword evidence="9" id="KW-1185">Reference proteome</keyword>
<comment type="function">
    <text evidence="7">Catalyzes the transfer of the diacylglyceryl group from phosphatidylglycerol to the sulfhydryl group of the N-terminal cysteine of a prolipoprotein, the first step in the formation of mature lipoproteins.</text>
</comment>
<dbReference type="GO" id="GO:0008961">
    <property type="term" value="F:phosphatidylglycerol-prolipoprotein diacylglyceryl transferase activity"/>
    <property type="evidence" value="ECO:0007669"/>
    <property type="project" value="UniProtKB-UniRule"/>
</dbReference>
<dbReference type="Pfam" id="PF13419">
    <property type="entry name" value="HAD_2"/>
    <property type="match status" value="1"/>
</dbReference>
<keyword evidence="3 7" id="KW-0808">Transferase</keyword>
<evidence type="ECO:0000256" key="7">
    <source>
        <dbReference type="HAMAP-Rule" id="MF_01147"/>
    </source>
</evidence>
<evidence type="ECO:0000313" key="9">
    <source>
        <dbReference type="Proteomes" id="UP000464754"/>
    </source>
</evidence>
<dbReference type="InterPro" id="IPR036412">
    <property type="entry name" value="HAD-like_sf"/>
</dbReference>
<keyword evidence="4 7" id="KW-0812">Transmembrane</keyword>
<dbReference type="InterPro" id="IPR001640">
    <property type="entry name" value="Lgt"/>
</dbReference>
<dbReference type="GO" id="GO:0042158">
    <property type="term" value="P:lipoprotein biosynthetic process"/>
    <property type="evidence" value="ECO:0007669"/>
    <property type="project" value="UniProtKB-UniRule"/>
</dbReference>